<proteinExistence type="predicted"/>
<protein>
    <submittedName>
        <fullName evidence="4">Uncharacterized protein</fullName>
    </submittedName>
</protein>
<dbReference type="Proteomes" id="UP000826195">
    <property type="component" value="Unassembled WGS sequence"/>
</dbReference>
<keyword evidence="2" id="KW-1133">Transmembrane helix</keyword>
<evidence type="ECO:0000313" key="4">
    <source>
        <dbReference type="EMBL" id="KAH0535798.1"/>
    </source>
</evidence>
<evidence type="ECO:0000256" key="2">
    <source>
        <dbReference type="SAM" id="Phobius"/>
    </source>
</evidence>
<keyword evidence="3" id="KW-0732">Signal</keyword>
<dbReference type="EMBL" id="JAHXZJ010002982">
    <property type="protein sequence ID" value="KAH0535798.1"/>
    <property type="molecule type" value="Genomic_DNA"/>
</dbReference>
<dbReference type="AlphaFoldDB" id="A0AAV7HG93"/>
<keyword evidence="2" id="KW-0472">Membrane</keyword>
<feature type="region of interest" description="Disordered" evidence="1">
    <location>
        <begin position="189"/>
        <end position="214"/>
    </location>
</feature>
<feature type="transmembrane region" description="Helical" evidence="2">
    <location>
        <begin position="85"/>
        <end position="108"/>
    </location>
</feature>
<evidence type="ECO:0000313" key="5">
    <source>
        <dbReference type="Proteomes" id="UP000826195"/>
    </source>
</evidence>
<sequence>MTGRCSCCHTYQLDLVLVVLVLVLVLGASLADGDGDGDGNGDSDSTWTYYMYAQEVLAEASRIEVTLWRIYASRQSTVLYSIPSLVGGLALMLLVIQLDWICIAGCLARRSSLEPVDSRRISYAASIDRFHIILPGSGSDSRIILLPQTFLIATDLIKYLEIQLYSTTIREMDFQLVEGHPGIDKKELITSRQRQRQKQRVLAGGLPEHRRVRE</sequence>
<feature type="signal peptide" evidence="3">
    <location>
        <begin position="1"/>
        <end position="31"/>
    </location>
</feature>
<evidence type="ECO:0000256" key="1">
    <source>
        <dbReference type="SAM" id="MobiDB-lite"/>
    </source>
</evidence>
<accession>A0AAV7HG93</accession>
<reference evidence="4 5" key="1">
    <citation type="journal article" date="2021" name="J. Hered.">
        <title>A chromosome-level genome assembly of the parasitoid wasp, Cotesia glomerata (Hymenoptera: Braconidae).</title>
        <authorList>
            <person name="Pinto B.J."/>
            <person name="Weis J.J."/>
            <person name="Gamble T."/>
            <person name="Ode P.J."/>
            <person name="Paul R."/>
            <person name="Zaspel J.M."/>
        </authorList>
    </citation>
    <scope>NUCLEOTIDE SEQUENCE [LARGE SCALE GENOMIC DNA]</scope>
    <source>
        <strain evidence="4">CgM1</strain>
    </source>
</reference>
<feature type="chain" id="PRO_5044012144" evidence="3">
    <location>
        <begin position="32"/>
        <end position="214"/>
    </location>
</feature>
<comment type="caution">
    <text evidence="4">The sequence shown here is derived from an EMBL/GenBank/DDBJ whole genome shotgun (WGS) entry which is preliminary data.</text>
</comment>
<organism evidence="4 5">
    <name type="scientific">Cotesia glomerata</name>
    <name type="common">Lepidopteran parasitic wasp</name>
    <name type="synonym">Apanteles glomeratus</name>
    <dbReference type="NCBI Taxonomy" id="32391"/>
    <lineage>
        <taxon>Eukaryota</taxon>
        <taxon>Metazoa</taxon>
        <taxon>Ecdysozoa</taxon>
        <taxon>Arthropoda</taxon>
        <taxon>Hexapoda</taxon>
        <taxon>Insecta</taxon>
        <taxon>Pterygota</taxon>
        <taxon>Neoptera</taxon>
        <taxon>Endopterygota</taxon>
        <taxon>Hymenoptera</taxon>
        <taxon>Apocrita</taxon>
        <taxon>Ichneumonoidea</taxon>
        <taxon>Braconidae</taxon>
        <taxon>Microgastrinae</taxon>
        <taxon>Cotesia</taxon>
    </lineage>
</organism>
<evidence type="ECO:0000256" key="3">
    <source>
        <dbReference type="SAM" id="SignalP"/>
    </source>
</evidence>
<keyword evidence="2" id="KW-0812">Transmembrane</keyword>
<keyword evidence="5" id="KW-1185">Reference proteome</keyword>
<gene>
    <name evidence="4" type="ORF">KQX54_019313</name>
</gene>
<name>A0AAV7HG93_COTGL</name>